<feature type="transmembrane region" description="Helical" evidence="1">
    <location>
        <begin position="107"/>
        <end position="124"/>
    </location>
</feature>
<reference evidence="2 3" key="1">
    <citation type="submission" date="2021-01" db="EMBL/GenBank/DDBJ databases">
        <title>Sequencing the genomes of 1000 actinobacteria strains.</title>
        <authorList>
            <person name="Klenk H.-P."/>
        </authorList>
    </citation>
    <scope>NUCLEOTIDE SEQUENCE [LARGE SCALE GENOMIC DNA]</scope>
    <source>
        <strain evidence="2 3">DSM 13057</strain>
    </source>
</reference>
<keyword evidence="1" id="KW-1133">Transmembrane helix</keyword>
<feature type="transmembrane region" description="Helical" evidence="1">
    <location>
        <begin position="39"/>
        <end position="60"/>
    </location>
</feature>
<gene>
    <name evidence="2" type="ORF">JOE66_003157</name>
</gene>
<keyword evidence="1" id="KW-0472">Membrane</keyword>
<evidence type="ECO:0000313" key="2">
    <source>
        <dbReference type="EMBL" id="MBM7473523.1"/>
    </source>
</evidence>
<dbReference type="Proteomes" id="UP000776164">
    <property type="component" value="Unassembled WGS sequence"/>
</dbReference>
<name>A0ABS2L8V3_9MICO</name>
<organism evidence="2 3">
    <name type="scientific">Subtercola frigoramans</name>
    <dbReference type="NCBI Taxonomy" id="120298"/>
    <lineage>
        <taxon>Bacteria</taxon>
        <taxon>Bacillati</taxon>
        <taxon>Actinomycetota</taxon>
        <taxon>Actinomycetes</taxon>
        <taxon>Micrococcales</taxon>
        <taxon>Microbacteriaceae</taxon>
        <taxon>Subtercola</taxon>
    </lineage>
</organism>
<keyword evidence="1" id="KW-0812">Transmembrane</keyword>
<keyword evidence="3" id="KW-1185">Reference proteome</keyword>
<dbReference type="RefSeq" id="WP_205111063.1">
    <property type="nucleotide sequence ID" value="NZ_BAAAHT010000001.1"/>
</dbReference>
<accession>A0ABS2L8V3</accession>
<dbReference type="EMBL" id="JAFBBU010000001">
    <property type="protein sequence ID" value="MBM7473523.1"/>
    <property type="molecule type" value="Genomic_DNA"/>
</dbReference>
<protein>
    <recommendedName>
        <fullName evidence="4">Integral membrane protein</fullName>
    </recommendedName>
</protein>
<feature type="transmembrane region" description="Helical" evidence="1">
    <location>
        <begin position="277"/>
        <end position="304"/>
    </location>
</feature>
<comment type="caution">
    <text evidence="2">The sequence shown here is derived from an EMBL/GenBank/DDBJ whole genome shotgun (WGS) entry which is preliminary data.</text>
</comment>
<evidence type="ECO:0000313" key="3">
    <source>
        <dbReference type="Proteomes" id="UP000776164"/>
    </source>
</evidence>
<sequence>MLVDARSHSPHTTEIWLRHNGLPYFVSGRRRGSLLVPRIIPFVSLLICWDASAALLNTSATTVSEDTPLPGILVVLCTAVALFVTAAAPVTVWLLGSALMRRFPRSTWHAGWLLIAGYVAGAPWSPHQSGDDLYSAASTAERVLVVSSAALLTWAGVGSVLSWVIRSSFQQLGALGQIVTKAVPLLMLVVVFAFFAKALWEITGALTFLRVAGIVAFFCVLGLIFITPIIRSEMIGLDERIDADERSALLSRANVGRIEDRDTAPGPPLGHLERFNVVAIMVLAQGIQMIVVAVLVGVFLVILGELTLPAATLSSWLGRPPEEVVLLGIPLGLDVAMVKTAIILSSISALNFVVSATSGAAYRSAFYDPLIAQARAALAVRSGYADARRPEEGSAGTQRGR</sequence>
<evidence type="ECO:0008006" key="4">
    <source>
        <dbReference type="Google" id="ProtNLM"/>
    </source>
</evidence>
<evidence type="ECO:0000256" key="1">
    <source>
        <dbReference type="SAM" id="Phobius"/>
    </source>
</evidence>
<proteinExistence type="predicted"/>
<feature type="transmembrane region" description="Helical" evidence="1">
    <location>
        <begin position="72"/>
        <end position="95"/>
    </location>
</feature>
<feature type="transmembrane region" description="Helical" evidence="1">
    <location>
        <begin position="144"/>
        <end position="165"/>
    </location>
</feature>
<feature type="transmembrane region" description="Helical" evidence="1">
    <location>
        <begin position="324"/>
        <end position="354"/>
    </location>
</feature>
<feature type="transmembrane region" description="Helical" evidence="1">
    <location>
        <begin position="208"/>
        <end position="230"/>
    </location>
</feature>
<feature type="transmembrane region" description="Helical" evidence="1">
    <location>
        <begin position="172"/>
        <end position="196"/>
    </location>
</feature>